<keyword evidence="4" id="KW-0067">ATP-binding</keyword>
<proteinExistence type="inferred from homology"/>
<dbReference type="InterPro" id="IPR027417">
    <property type="entry name" value="P-loop_NTPase"/>
</dbReference>
<dbReference type="SUPFAM" id="SSF52540">
    <property type="entry name" value="P-loop containing nucleoside triphosphate hydrolases"/>
    <property type="match status" value="1"/>
</dbReference>
<dbReference type="PANTHER" id="PTHR10344">
    <property type="entry name" value="THYMIDYLATE KINASE"/>
    <property type="match status" value="1"/>
</dbReference>
<accession>A0ABT1RYN3</accession>
<keyword evidence="6" id="KW-0418">Kinase</keyword>
<dbReference type="GO" id="GO:0016301">
    <property type="term" value="F:kinase activity"/>
    <property type="evidence" value="ECO:0007669"/>
    <property type="project" value="UniProtKB-KW"/>
</dbReference>
<evidence type="ECO:0000313" key="7">
    <source>
        <dbReference type="Proteomes" id="UP001524473"/>
    </source>
</evidence>
<sequence>MSLIVLEGLDGSGKGTQAQLLYEALSARYGRVRKITFPDYGSPSSALVKMYLNGDFGKNPEEVNAYAASAFYAVDRYASFQIDWKADYEGGVPILADRYTTSNMIYQLGKLPRTEWENYLSWAQDFEYDKLGLPRPDLVLFLDMPVEVSQALLLGRYHGDEEKKDIHESDLAFLRDCAQTARFAAQRLHWHVIPCSENGVPLEREKIHQSVLSELEELL</sequence>
<name>A0ABT1RYN3_9FIRM</name>
<dbReference type="EMBL" id="JANFZH010000014">
    <property type="protein sequence ID" value="MCQ4839783.1"/>
    <property type="molecule type" value="Genomic_DNA"/>
</dbReference>
<dbReference type="CDD" id="cd01672">
    <property type="entry name" value="TMPK"/>
    <property type="match status" value="1"/>
</dbReference>
<protein>
    <recommendedName>
        <fullName evidence="2">Thymidylate kinase</fullName>
    </recommendedName>
</protein>
<dbReference type="RefSeq" id="WP_066862805.1">
    <property type="nucleotide sequence ID" value="NZ_CABKVV010000013.1"/>
</dbReference>
<evidence type="ECO:0000313" key="6">
    <source>
        <dbReference type="EMBL" id="MCQ4839783.1"/>
    </source>
</evidence>
<dbReference type="Proteomes" id="UP001524473">
    <property type="component" value="Unassembled WGS sequence"/>
</dbReference>
<dbReference type="GeneID" id="90532022"/>
<comment type="caution">
    <text evidence="6">The sequence shown here is derived from an EMBL/GenBank/DDBJ whole genome shotgun (WGS) entry which is preliminary data.</text>
</comment>
<keyword evidence="6" id="KW-0808">Transferase</keyword>
<dbReference type="PANTHER" id="PTHR10344:SF4">
    <property type="entry name" value="UMP-CMP KINASE 2, MITOCHONDRIAL"/>
    <property type="match status" value="1"/>
</dbReference>
<reference evidence="6 7" key="1">
    <citation type="submission" date="2022-06" db="EMBL/GenBank/DDBJ databases">
        <title>Isolation of gut microbiota from human fecal samples.</title>
        <authorList>
            <person name="Pamer E.G."/>
            <person name="Barat B."/>
            <person name="Waligurski E."/>
            <person name="Medina S."/>
            <person name="Paddock L."/>
            <person name="Mostad J."/>
        </authorList>
    </citation>
    <scope>NUCLEOTIDE SEQUENCE [LARGE SCALE GENOMIC DNA]</scope>
    <source>
        <strain evidence="6 7">DFI.9.73</strain>
    </source>
</reference>
<gene>
    <name evidence="6" type="ORF">NE695_07640</name>
</gene>
<evidence type="ECO:0000259" key="5">
    <source>
        <dbReference type="Pfam" id="PF02223"/>
    </source>
</evidence>
<dbReference type="InterPro" id="IPR039430">
    <property type="entry name" value="Thymidylate_kin-like_dom"/>
</dbReference>
<evidence type="ECO:0000256" key="1">
    <source>
        <dbReference type="ARBA" id="ARBA00009776"/>
    </source>
</evidence>
<organism evidence="6 7">
    <name type="scientific">Neglectibacter timonensis</name>
    <dbReference type="NCBI Taxonomy" id="1776382"/>
    <lineage>
        <taxon>Bacteria</taxon>
        <taxon>Bacillati</taxon>
        <taxon>Bacillota</taxon>
        <taxon>Clostridia</taxon>
        <taxon>Eubacteriales</taxon>
        <taxon>Oscillospiraceae</taxon>
        <taxon>Neglectibacter</taxon>
    </lineage>
</organism>
<comment type="similarity">
    <text evidence="1">Belongs to the thymidylate kinase family.</text>
</comment>
<feature type="domain" description="Thymidylate kinase-like" evidence="5">
    <location>
        <begin position="6"/>
        <end position="197"/>
    </location>
</feature>
<dbReference type="Gene3D" id="3.40.50.300">
    <property type="entry name" value="P-loop containing nucleotide triphosphate hydrolases"/>
    <property type="match status" value="1"/>
</dbReference>
<dbReference type="Pfam" id="PF02223">
    <property type="entry name" value="Thymidylate_kin"/>
    <property type="match status" value="1"/>
</dbReference>
<evidence type="ECO:0000256" key="4">
    <source>
        <dbReference type="ARBA" id="ARBA00022840"/>
    </source>
</evidence>
<keyword evidence="3" id="KW-0547">Nucleotide-binding</keyword>
<evidence type="ECO:0000256" key="3">
    <source>
        <dbReference type="ARBA" id="ARBA00022741"/>
    </source>
</evidence>
<keyword evidence="7" id="KW-1185">Reference proteome</keyword>
<evidence type="ECO:0000256" key="2">
    <source>
        <dbReference type="ARBA" id="ARBA00017144"/>
    </source>
</evidence>